<dbReference type="PANTHER" id="PTHR32071">
    <property type="entry name" value="TRANSCRIPTIONAL REGULATORY PROTEIN"/>
    <property type="match status" value="1"/>
</dbReference>
<dbReference type="InterPro" id="IPR058031">
    <property type="entry name" value="AAA_lid_NorR"/>
</dbReference>
<dbReference type="SMART" id="SM00382">
    <property type="entry name" value="AAA"/>
    <property type="match status" value="1"/>
</dbReference>
<organism evidence="8 9">
    <name type="scientific">Sulfidibacter corallicola</name>
    <dbReference type="NCBI Taxonomy" id="2818388"/>
    <lineage>
        <taxon>Bacteria</taxon>
        <taxon>Pseudomonadati</taxon>
        <taxon>Acidobacteriota</taxon>
        <taxon>Holophagae</taxon>
        <taxon>Acanthopleuribacterales</taxon>
        <taxon>Acanthopleuribacteraceae</taxon>
        <taxon>Sulfidibacter</taxon>
    </lineage>
</organism>
<reference evidence="8" key="1">
    <citation type="submission" date="2021-03" db="EMBL/GenBank/DDBJ databases">
        <title>Acanthopleuribacteraceae sp. M133.</title>
        <authorList>
            <person name="Wang G."/>
        </authorList>
    </citation>
    <scope>NUCLEOTIDE SEQUENCE</scope>
    <source>
        <strain evidence="8">M133</strain>
    </source>
</reference>
<evidence type="ECO:0000256" key="4">
    <source>
        <dbReference type="ARBA" id="ARBA00023125"/>
    </source>
</evidence>
<dbReference type="Gene3D" id="1.10.8.60">
    <property type="match status" value="1"/>
</dbReference>
<evidence type="ECO:0000256" key="1">
    <source>
        <dbReference type="ARBA" id="ARBA00022741"/>
    </source>
</evidence>
<dbReference type="Proteomes" id="UP000663929">
    <property type="component" value="Chromosome"/>
</dbReference>
<dbReference type="Pfam" id="PF02954">
    <property type="entry name" value="HTH_8"/>
    <property type="match status" value="1"/>
</dbReference>
<keyword evidence="1" id="KW-0547">Nucleotide-binding</keyword>
<keyword evidence="9" id="KW-1185">Reference proteome</keyword>
<accession>A0A8A4TQ86</accession>
<evidence type="ECO:0000313" key="8">
    <source>
        <dbReference type="EMBL" id="QTD51720.1"/>
    </source>
</evidence>
<evidence type="ECO:0000256" key="5">
    <source>
        <dbReference type="ARBA" id="ARBA00023163"/>
    </source>
</evidence>
<proteinExistence type="predicted"/>
<dbReference type="InterPro" id="IPR003593">
    <property type="entry name" value="AAA+_ATPase"/>
</dbReference>
<dbReference type="AlphaFoldDB" id="A0A8A4TQ86"/>
<dbReference type="Gene3D" id="1.10.10.60">
    <property type="entry name" value="Homeodomain-like"/>
    <property type="match status" value="1"/>
</dbReference>
<dbReference type="InterPro" id="IPR002078">
    <property type="entry name" value="Sigma_54_int"/>
</dbReference>
<dbReference type="InterPro" id="IPR025943">
    <property type="entry name" value="Sigma_54_int_dom_ATP-bd_2"/>
</dbReference>
<keyword evidence="2" id="KW-0067">ATP-binding</keyword>
<dbReference type="EMBL" id="CP071793">
    <property type="protein sequence ID" value="QTD51720.1"/>
    <property type="molecule type" value="Genomic_DNA"/>
</dbReference>
<evidence type="ECO:0000259" key="7">
    <source>
        <dbReference type="PROSITE" id="PS50045"/>
    </source>
</evidence>
<dbReference type="PROSITE" id="PS50045">
    <property type="entry name" value="SIGMA54_INTERACT_4"/>
    <property type="match status" value="1"/>
</dbReference>
<dbReference type="RefSeq" id="WP_237381846.1">
    <property type="nucleotide sequence ID" value="NZ_CP071793.1"/>
</dbReference>
<dbReference type="InterPro" id="IPR025944">
    <property type="entry name" value="Sigma_54_int_dom_CS"/>
</dbReference>
<evidence type="ECO:0000256" key="2">
    <source>
        <dbReference type="ARBA" id="ARBA00022840"/>
    </source>
</evidence>
<gene>
    <name evidence="8" type="ORF">J3U87_04555</name>
</gene>
<dbReference type="InterPro" id="IPR002197">
    <property type="entry name" value="HTH_Fis"/>
</dbReference>
<keyword evidence="4" id="KW-0238">DNA-binding</keyword>
<keyword evidence="5" id="KW-0804">Transcription</keyword>
<dbReference type="GO" id="GO:0006355">
    <property type="term" value="P:regulation of DNA-templated transcription"/>
    <property type="evidence" value="ECO:0007669"/>
    <property type="project" value="InterPro"/>
</dbReference>
<dbReference type="PROSITE" id="PS00676">
    <property type="entry name" value="SIGMA54_INTERACT_2"/>
    <property type="match status" value="1"/>
</dbReference>
<dbReference type="InterPro" id="IPR027417">
    <property type="entry name" value="P-loop_NTPase"/>
</dbReference>
<dbReference type="FunFam" id="3.40.50.300:FF:000006">
    <property type="entry name" value="DNA-binding transcriptional regulator NtrC"/>
    <property type="match status" value="1"/>
</dbReference>
<feature type="region of interest" description="Disordered" evidence="6">
    <location>
        <begin position="14"/>
        <end position="37"/>
    </location>
</feature>
<dbReference type="Gene3D" id="3.40.50.300">
    <property type="entry name" value="P-loop containing nucleotide triphosphate hydrolases"/>
    <property type="match status" value="1"/>
</dbReference>
<dbReference type="SUPFAM" id="SSF52540">
    <property type="entry name" value="P-loop containing nucleoside triphosphate hydrolases"/>
    <property type="match status" value="1"/>
</dbReference>
<dbReference type="InterPro" id="IPR025662">
    <property type="entry name" value="Sigma_54_int_dom_ATP-bd_1"/>
</dbReference>
<dbReference type="CDD" id="cd00009">
    <property type="entry name" value="AAA"/>
    <property type="match status" value="1"/>
</dbReference>
<dbReference type="Pfam" id="PF25601">
    <property type="entry name" value="AAA_lid_14"/>
    <property type="match status" value="1"/>
</dbReference>
<dbReference type="KEGG" id="scor:J3U87_04555"/>
<evidence type="ECO:0000313" key="9">
    <source>
        <dbReference type="Proteomes" id="UP000663929"/>
    </source>
</evidence>
<dbReference type="PANTHER" id="PTHR32071:SF57">
    <property type="entry name" value="C4-DICARBOXYLATE TRANSPORT TRANSCRIPTIONAL REGULATORY PROTEIN DCTD"/>
    <property type="match status" value="1"/>
</dbReference>
<protein>
    <submittedName>
        <fullName evidence="8">Sigma-54-dependent Fis family transcriptional regulator</fullName>
    </submittedName>
</protein>
<evidence type="ECO:0000256" key="6">
    <source>
        <dbReference type="SAM" id="MobiDB-lite"/>
    </source>
</evidence>
<feature type="domain" description="Sigma-54 factor interaction" evidence="7">
    <location>
        <begin position="172"/>
        <end position="410"/>
    </location>
</feature>
<dbReference type="GO" id="GO:0043565">
    <property type="term" value="F:sequence-specific DNA binding"/>
    <property type="evidence" value="ECO:0007669"/>
    <property type="project" value="InterPro"/>
</dbReference>
<dbReference type="PROSITE" id="PS00675">
    <property type="entry name" value="SIGMA54_INTERACT_1"/>
    <property type="match status" value="1"/>
</dbReference>
<keyword evidence="3" id="KW-0805">Transcription regulation</keyword>
<sequence>MWMSLFESGTGEYGVTMKPSTREFDTTLPPKMSRSSHGPQRILTLTVISHPRAVRVGDCAPLFSLDQAMPQALSRVEPSFVQPGQLVGEPLADPFLSREPIRVEGNGGQGVIVERGHNKSSVVVGGRPLSQRLELSMRELEQGVEIALADRVVLMLHWSTGRKPLRKSHFDLVGFSDAMLELREEIAKVADLDTPVLLRGQTGTGKELVARAIHQMGCGNKPFISINMGAIPPSLAASELFGAVKGSFTGSERHQSGYFRAAEGGTIFLDEIGEATPEIQVMLLRALETGEIYPVGAPAPYRIDTRVIAATDADLQHRIQEGSFKAPLFHRLAGYEIELPPLQARREDFGRLFYHFAAKELAASGESYKLEPVDPREAPWFPPELVVRLLRYSWPGNIRQLRNTVRQLVIGCRGEPALRMVANIKAMLAEEVAVTVAPEGGAPSRVKPAKRKPADIQVEELVSTMRAHQWNVKSTAASLGISRAALYLLIEKIPQIRKAADLSQKEIEAALAAHGNDPEAAAQALEVSIYALRRRMNDLGVSFTEPSP</sequence>
<dbReference type="GO" id="GO:0005524">
    <property type="term" value="F:ATP binding"/>
    <property type="evidence" value="ECO:0007669"/>
    <property type="project" value="UniProtKB-KW"/>
</dbReference>
<evidence type="ECO:0000256" key="3">
    <source>
        <dbReference type="ARBA" id="ARBA00023015"/>
    </source>
</evidence>
<dbReference type="Pfam" id="PF00158">
    <property type="entry name" value="Sigma54_activat"/>
    <property type="match status" value="1"/>
</dbReference>
<dbReference type="PROSITE" id="PS00688">
    <property type="entry name" value="SIGMA54_INTERACT_3"/>
    <property type="match status" value="1"/>
</dbReference>
<name>A0A8A4TQ86_SULCO</name>